<evidence type="ECO:0000313" key="2">
    <source>
        <dbReference type="Proteomes" id="UP000308530"/>
    </source>
</evidence>
<reference evidence="1 2" key="1">
    <citation type="submission" date="2020-06" db="EMBL/GenBank/DDBJ databases">
        <title>Genome sequence of Rhizobium sp strain ADMK78.</title>
        <authorList>
            <person name="Rahi P."/>
        </authorList>
    </citation>
    <scope>NUCLEOTIDE SEQUENCE [LARGE SCALE GENOMIC DNA]</scope>
    <source>
        <strain evidence="1 2">ADMK78</strain>
    </source>
</reference>
<accession>A0ABX6QRJ5</accession>
<keyword evidence="2" id="KW-1185">Reference proteome</keyword>
<protein>
    <submittedName>
        <fullName evidence="1">Uncharacterized protein</fullName>
    </submittedName>
</protein>
<sequence length="96" mass="10282">MSDNGANRDQRGLAGFHAIAQQRGDGLLPELAGLVCGATPETECPARAEVTNCEIVTLPGLHERSKHPACVGLKRVPAQIIEFPAPKWQKNATRQA</sequence>
<name>A0ABX6QRJ5_9HYPH</name>
<proteinExistence type="predicted"/>
<gene>
    <name evidence="1" type="ORF">FE840_016745</name>
</gene>
<dbReference type="RefSeq" id="WP_138287761.1">
    <property type="nucleotide sequence ID" value="NZ_CP058350.1"/>
</dbReference>
<evidence type="ECO:0000313" key="1">
    <source>
        <dbReference type="EMBL" id="QLF71067.1"/>
    </source>
</evidence>
<organism evidence="1 2">
    <name type="scientific">Peteryoungia desertarenae</name>
    <dbReference type="NCBI Taxonomy" id="1813451"/>
    <lineage>
        <taxon>Bacteria</taxon>
        <taxon>Pseudomonadati</taxon>
        <taxon>Pseudomonadota</taxon>
        <taxon>Alphaproteobacteria</taxon>
        <taxon>Hyphomicrobiales</taxon>
        <taxon>Rhizobiaceae</taxon>
        <taxon>Peteryoungia</taxon>
    </lineage>
</organism>
<dbReference type="EMBL" id="CP058350">
    <property type="protein sequence ID" value="QLF71067.1"/>
    <property type="molecule type" value="Genomic_DNA"/>
</dbReference>
<dbReference type="Proteomes" id="UP000308530">
    <property type="component" value="Chromosome"/>
</dbReference>